<dbReference type="EMBL" id="CP002584">
    <property type="protein sequence ID" value="ADZ78947.1"/>
    <property type="molecule type" value="Genomic_DNA"/>
</dbReference>
<proteinExistence type="predicted"/>
<gene>
    <name evidence="1" type="ordered locus">Sph21_2393</name>
</gene>
<reference evidence="1" key="1">
    <citation type="submission" date="2011-03" db="EMBL/GenBank/DDBJ databases">
        <title>Complete sequence of Sphingobacterium sp. 21.</title>
        <authorList>
            <consortium name="US DOE Joint Genome Institute"/>
            <person name="Lucas S."/>
            <person name="Copeland A."/>
            <person name="Lapidus A."/>
            <person name="Cheng J.-F."/>
            <person name="Goodwin L."/>
            <person name="Pitluck S."/>
            <person name="Davenport K."/>
            <person name="Detter J.C."/>
            <person name="Han C."/>
            <person name="Tapia R."/>
            <person name="Land M."/>
            <person name="Hauser L."/>
            <person name="Kyrpides N."/>
            <person name="Ivanova N."/>
            <person name="Ovchinnikova G."/>
            <person name="Pagani I."/>
            <person name="Siebers A.K."/>
            <person name="Allgaier M."/>
            <person name="Thelen M.P."/>
            <person name="Hugenholtz P."/>
            <person name="Woyke T."/>
        </authorList>
    </citation>
    <scope>NUCLEOTIDE SEQUENCE</scope>
    <source>
        <strain evidence="1">21</strain>
    </source>
</reference>
<accession>F4CDR7</accession>
<dbReference type="STRING" id="743722.Sph21_2393"/>
<dbReference type="Pfam" id="PF20230">
    <property type="entry name" value="DUF6588"/>
    <property type="match status" value="1"/>
</dbReference>
<dbReference type="AlphaFoldDB" id="F4CDR7"/>
<organism evidence="1">
    <name type="scientific">Sphingobacterium sp. (strain 21)</name>
    <dbReference type="NCBI Taxonomy" id="743722"/>
    <lineage>
        <taxon>Bacteria</taxon>
        <taxon>Pseudomonadati</taxon>
        <taxon>Bacteroidota</taxon>
        <taxon>Sphingobacteriia</taxon>
        <taxon>Sphingobacteriales</taxon>
        <taxon>Sphingobacteriaceae</taxon>
        <taxon>Sphingobacterium</taxon>
    </lineage>
</organism>
<dbReference type="KEGG" id="shg:Sph21_2393"/>
<dbReference type="InterPro" id="IPR046495">
    <property type="entry name" value="DUF6588"/>
</dbReference>
<dbReference type="PATRIC" id="fig|743722.3.peg.2560"/>
<protein>
    <submittedName>
        <fullName evidence="1">Uncharacterized protein</fullName>
    </submittedName>
</protein>
<name>F4CDR7_SPHS2</name>
<evidence type="ECO:0000313" key="1">
    <source>
        <dbReference type="EMBL" id="ADZ78947.1"/>
    </source>
</evidence>
<dbReference type="HOGENOM" id="CLU_709606_0_0_10"/>
<sequence>MLLSFLPIMIKLRVSYIPRLMKCSWLLLVLLISNVVQAQTLQDYEMQVRDIERFGNSYFAAYTNLFSSNFGFSLNQGWQGGAIPKQAGHLSFSLVGSTAIIPINDGNRYIRMDQLYQSANVIAAPLTPGMFTDAKGGAISVFLLDPATNNRLVNPVTGDYLSANFNMIDGIGTGVGVTPFVMPQLSVGLGKSTELSLRVMPFAIGLNEGKVDVSAWGGAIRHNISQWFTDDEDPNFTVNLLLSYMRNKTSFTPNGERFLTFNNDYFSTAGTSLELSHHTKTQQALAFFNYRVNSFVEIYGHGGVVHQTSDLGTNGVFKLKINDAYVRDVVEETGYEYRDLFKSSINETVAAGGFGLLLGSGFVKAEVQYTYANTHIASLALRATLLKGD</sequence>